<evidence type="ECO:0000313" key="2">
    <source>
        <dbReference type="EMBL" id="KFM73908.1"/>
    </source>
</evidence>
<protein>
    <submittedName>
        <fullName evidence="2">Uncharacterized protein</fullName>
    </submittedName>
</protein>
<accession>A0A087U969</accession>
<name>A0A087U969_STEMI</name>
<organism evidence="2 3">
    <name type="scientific">Stegodyphus mimosarum</name>
    <name type="common">African social velvet spider</name>
    <dbReference type="NCBI Taxonomy" id="407821"/>
    <lineage>
        <taxon>Eukaryota</taxon>
        <taxon>Metazoa</taxon>
        <taxon>Ecdysozoa</taxon>
        <taxon>Arthropoda</taxon>
        <taxon>Chelicerata</taxon>
        <taxon>Arachnida</taxon>
        <taxon>Araneae</taxon>
        <taxon>Araneomorphae</taxon>
        <taxon>Entelegynae</taxon>
        <taxon>Eresoidea</taxon>
        <taxon>Eresidae</taxon>
        <taxon>Stegodyphus</taxon>
    </lineage>
</organism>
<gene>
    <name evidence="2" type="ORF">X975_01892</name>
</gene>
<evidence type="ECO:0000256" key="1">
    <source>
        <dbReference type="SAM" id="Phobius"/>
    </source>
</evidence>
<dbReference type="OrthoDB" id="6435660at2759"/>
<dbReference type="Proteomes" id="UP000054359">
    <property type="component" value="Unassembled WGS sequence"/>
</dbReference>
<proteinExistence type="predicted"/>
<evidence type="ECO:0000313" key="3">
    <source>
        <dbReference type="Proteomes" id="UP000054359"/>
    </source>
</evidence>
<keyword evidence="1" id="KW-0472">Membrane</keyword>
<dbReference type="AlphaFoldDB" id="A0A087U969"/>
<feature type="non-terminal residue" evidence="2">
    <location>
        <position position="70"/>
    </location>
</feature>
<dbReference type="EMBL" id="KK118804">
    <property type="protein sequence ID" value="KFM73908.1"/>
    <property type="molecule type" value="Genomic_DNA"/>
</dbReference>
<keyword evidence="1" id="KW-0812">Transmembrane</keyword>
<sequence length="70" mass="7355">ILILGIGAFLLPAIGLLLFGSSGGFGGFFDGFSKKRSSNLGVDHPLFSTEKLIELIQTVTKALEEASKEG</sequence>
<feature type="transmembrane region" description="Helical" evidence="1">
    <location>
        <begin position="6"/>
        <end position="29"/>
    </location>
</feature>
<keyword evidence="1" id="KW-1133">Transmembrane helix</keyword>
<reference evidence="2 3" key="1">
    <citation type="submission" date="2013-11" db="EMBL/GenBank/DDBJ databases">
        <title>Genome sequencing of Stegodyphus mimosarum.</title>
        <authorList>
            <person name="Bechsgaard J."/>
        </authorList>
    </citation>
    <scope>NUCLEOTIDE SEQUENCE [LARGE SCALE GENOMIC DNA]</scope>
</reference>
<feature type="non-terminal residue" evidence="2">
    <location>
        <position position="1"/>
    </location>
</feature>
<keyword evidence="3" id="KW-1185">Reference proteome</keyword>